<feature type="compositionally biased region" description="Basic residues" evidence="9">
    <location>
        <begin position="1"/>
        <end position="11"/>
    </location>
</feature>
<evidence type="ECO:0000256" key="1">
    <source>
        <dbReference type="ARBA" id="ARBA00008792"/>
    </source>
</evidence>
<feature type="region of interest" description="Disordered" evidence="9">
    <location>
        <begin position="1"/>
        <end position="27"/>
    </location>
</feature>
<dbReference type="PANTHER" id="PTHR18934">
    <property type="entry name" value="ATP-DEPENDENT RNA HELICASE"/>
    <property type="match status" value="1"/>
</dbReference>
<dbReference type="Pfam" id="PF21010">
    <property type="entry name" value="HA2_C"/>
    <property type="match status" value="1"/>
</dbReference>
<dbReference type="SMART" id="SM00490">
    <property type="entry name" value="HELICc"/>
    <property type="match status" value="1"/>
</dbReference>
<dbReference type="AlphaFoldDB" id="A0A8C9YGM7"/>
<accession>A0A8C9YGM7</accession>
<dbReference type="CDD" id="cd18791">
    <property type="entry name" value="SF2_C_RHA"/>
    <property type="match status" value="1"/>
</dbReference>
<evidence type="ECO:0000256" key="7">
    <source>
        <dbReference type="ARBA" id="ARBA00022840"/>
    </source>
</evidence>
<dbReference type="PROSITE" id="PS51192">
    <property type="entry name" value="HELICASE_ATP_BIND_1"/>
    <property type="match status" value="1"/>
</dbReference>
<name>A0A8C9YGM7_SANLU</name>
<dbReference type="InterPro" id="IPR056371">
    <property type="entry name" value="DHX37-like_C"/>
</dbReference>
<evidence type="ECO:0000256" key="5">
    <source>
        <dbReference type="ARBA" id="ARBA00022801"/>
    </source>
</evidence>
<dbReference type="InterPro" id="IPR007502">
    <property type="entry name" value="Helicase-assoc_dom"/>
</dbReference>
<dbReference type="SMART" id="SM00487">
    <property type="entry name" value="DEXDc"/>
    <property type="match status" value="1"/>
</dbReference>
<dbReference type="GO" id="GO:0000462">
    <property type="term" value="P:maturation of SSU-rRNA from tricistronic rRNA transcript (SSU-rRNA, 5.8S rRNA, LSU-rRNA)"/>
    <property type="evidence" value="ECO:0007669"/>
    <property type="project" value="TreeGrafter"/>
</dbReference>
<gene>
    <name evidence="12" type="primary">dhx37</name>
</gene>
<dbReference type="Pfam" id="PF07717">
    <property type="entry name" value="OB_NTP_bind"/>
    <property type="match status" value="1"/>
</dbReference>
<feature type="region of interest" description="Disordered" evidence="9">
    <location>
        <begin position="479"/>
        <end position="502"/>
    </location>
</feature>
<evidence type="ECO:0000256" key="2">
    <source>
        <dbReference type="ARBA" id="ARBA00012552"/>
    </source>
</evidence>
<evidence type="ECO:0000256" key="9">
    <source>
        <dbReference type="SAM" id="MobiDB-lite"/>
    </source>
</evidence>
<evidence type="ECO:0000256" key="4">
    <source>
        <dbReference type="ARBA" id="ARBA00022741"/>
    </source>
</evidence>
<feature type="compositionally biased region" description="Basic and acidic residues" evidence="9">
    <location>
        <begin position="200"/>
        <end position="209"/>
    </location>
</feature>
<feature type="region of interest" description="Disordered" evidence="9">
    <location>
        <begin position="515"/>
        <end position="550"/>
    </location>
</feature>
<evidence type="ECO:0000313" key="12">
    <source>
        <dbReference type="Ensembl" id="ENSSLUP00000025697.1"/>
    </source>
</evidence>
<keyword evidence="7" id="KW-0067">ATP-binding</keyword>
<reference evidence="12" key="2">
    <citation type="submission" date="2025-09" db="UniProtKB">
        <authorList>
            <consortium name="Ensembl"/>
        </authorList>
    </citation>
    <scope>IDENTIFICATION</scope>
</reference>
<comment type="similarity">
    <text evidence="1">Belongs to the DEAD box helicase family. DEAH subfamily.</text>
</comment>
<evidence type="ECO:0000259" key="10">
    <source>
        <dbReference type="PROSITE" id="PS51192"/>
    </source>
</evidence>
<dbReference type="Ensembl" id="ENSSLUT00000026548.1">
    <property type="protein sequence ID" value="ENSSLUP00000025697.1"/>
    <property type="gene ID" value="ENSSLUG00000011645.1"/>
</dbReference>
<dbReference type="InterPro" id="IPR011709">
    <property type="entry name" value="DEAD-box_helicase_OB_fold"/>
</dbReference>
<dbReference type="InterPro" id="IPR048333">
    <property type="entry name" value="HA2_WH"/>
</dbReference>
<dbReference type="CDD" id="cd17982">
    <property type="entry name" value="DEXHc_DHX37"/>
    <property type="match status" value="1"/>
</dbReference>
<dbReference type="EC" id="3.6.4.13" evidence="2"/>
<dbReference type="PANTHER" id="PTHR18934:SF99">
    <property type="entry name" value="ATP-DEPENDENT RNA HELICASE DHX37-RELATED"/>
    <property type="match status" value="1"/>
</dbReference>
<feature type="region of interest" description="Disordered" evidence="9">
    <location>
        <begin position="129"/>
        <end position="218"/>
    </location>
</feature>
<sequence length="1126" mass="126700">MGKQRKKHNWKGRQQSDTQQPAEEEKTNIVVELQDGARLKGVDQSNALVLPASKAKKKKASVTPVSTKKPLTKKQRKELQKVLERKEKKAQRADILTKLAEVQLPESELKLLYTTSKLGTGEKLYQTKHLPEELTDGDSGAKISSVSGANRKRKWKEDEEEEQKAEESSDLDTSSDEEEEEEDQEEKEQHKTEQNGQNEKISDQEKVENKTPSQPAVFIPVDRSPEIQEARLKLPVLAEEQVIMEAVRENPCVVICGETGSGKTTQVPQFLYEAGYASGSEIIGITEPRRVAAVSMSHRVAKEMNLSTRVVSYQIRYEGNVTSDTKIKFMTDGVLLKEIQKDFLLQRYSVIIIDEAHERSVYTDILIGLLSRIVPLRNKKGMPMKLLVMSATLRVEDFTDNTKLFRTPPPVIKVDARQFPVTIHFNKRTPMEDYTGEVFHKICKIHRMLPPGGILVFLTGQAEVHNLCRKLRKAFPYRKGNTTTDEDEETSETMRKFKKAKQKKTSLPRIDLDNYSALPVDEGDEDREAGIGDEEDEGSDLDIGDDPASIEEKADPSIPLYVLPLYSLLAPEQQAKVFRPSPHGTRACVVATNVAETSLTIPGIKYVVDCGRVKKRFYDRVTGVSSFRVTWTSQASANQRAGRAGRTEPGHCYRLYSSAVFGDFSLFSEAEITRRPVEDLVLQMKDLNIDKVVNFPFPTSPSAEALVAAEQLLVSLGALKEPPRTGRVKEMEQARLSCPITPLGRAMASFPVAPRYAKMLALGRQQDCLPYVIAVVAAMTVREIFEDLDRPACSEDESSKLIQRRARLTQMRRLWAGQGASLLLGDLMVMLGAVGACEFAGCTPKFCEENGLRYKAMVEIRRLRGQLTNAVNAVCPEVGVFVNPKMTPPTEHQVVCLRQIVLAGLGDHLARRVQAEDILDPKWKNGYKTPLLDDPVYIHPTSALFKTLPDFIVYQEIMETTKMYMRGVSAIEAEWIPELLPQYCHFGSPLESPSPWLCSSTGTIKCHRSSTFFRVGWQLPAVEMEYPDDIERYKLFARFLLEGQVCPKLKKHSGCLLSNPSIMQKTWAKLQPRTEALLGVLLSKRVDCRDALLSVWKTEDKFLLSAYCQWLPEAMHQEVAKSWPPI</sequence>
<organism evidence="12 13">
    <name type="scientific">Sander lucioperca</name>
    <name type="common">Pike-perch</name>
    <name type="synonym">Perca lucioperca</name>
    <dbReference type="NCBI Taxonomy" id="283035"/>
    <lineage>
        <taxon>Eukaryota</taxon>
        <taxon>Metazoa</taxon>
        <taxon>Chordata</taxon>
        <taxon>Craniata</taxon>
        <taxon>Vertebrata</taxon>
        <taxon>Euteleostomi</taxon>
        <taxon>Actinopterygii</taxon>
        <taxon>Neopterygii</taxon>
        <taxon>Teleostei</taxon>
        <taxon>Neoteleostei</taxon>
        <taxon>Acanthomorphata</taxon>
        <taxon>Eupercaria</taxon>
        <taxon>Perciformes</taxon>
        <taxon>Percoidei</taxon>
        <taxon>Percidae</taxon>
        <taxon>Luciopercinae</taxon>
        <taxon>Sander</taxon>
    </lineage>
</organism>
<comment type="catalytic activity">
    <reaction evidence="8">
        <text>ATP + H2O = ADP + phosphate + H(+)</text>
        <dbReference type="Rhea" id="RHEA:13065"/>
        <dbReference type="ChEBI" id="CHEBI:15377"/>
        <dbReference type="ChEBI" id="CHEBI:15378"/>
        <dbReference type="ChEBI" id="CHEBI:30616"/>
        <dbReference type="ChEBI" id="CHEBI:43474"/>
        <dbReference type="ChEBI" id="CHEBI:456216"/>
        <dbReference type="EC" id="3.6.4.13"/>
    </reaction>
</comment>
<reference evidence="12" key="1">
    <citation type="submission" date="2025-08" db="UniProtKB">
        <authorList>
            <consortium name="Ensembl"/>
        </authorList>
    </citation>
    <scope>IDENTIFICATION</scope>
</reference>
<dbReference type="InterPro" id="IPR027417">
    <property type="entry name" value="P-loop_NTPase"/>
</dbReference>
<dbReference type="InterPro" id="IPR001650">
    <property type="entry name" value="Helicase_C-like"/>
</dbReference>
<dbReference type="Pfam" id="PF23362">
    <property type="entry name" value="DHX37_C"/>
    <property type="match status" value="1"/>
</dbReference>
<evidence type="ECO:0000313" key="13">
    <source>
        <dbReference type="Proteomes" id="UP000694568"/>
    </source>
</evidence>
<evidence type="ECO:0000256" key="6">
    <source>
        <dbReference type="ARBA" id="ARBA00022806"/>
    </source>
</evidence>
<protein>
    <recommendedName>
        <fullName evidence="3">Activating signal cointegrator 1 complex subunit 3</fullName>
        <ecNumber evidence="2">3.6.4.13</ecNumber>
    </recommendedName>
</protein>
<dbReference type="InterPro" id="IPR003593">
    <property type="entry name" value="AAA+_ATPase"/>
</dbReference>
<keyword evidence="5" id="KW-0378">Hydrolase</keyword>
<dbReference type="InterPro" id="IPR002464">
    <property type="entry name" value="DNA/RNA_helicase_DEAH_CS"/>
</dbReference>
<dbReference type="GO" id="GO:0003724">
    <property type="term" value="F:RNA helicase activity"/>
    <property type="evidence" value="ECO:0007669"/>
    <property type="project" value="UniProtKB-EC"/>
</dbReference>
<dbReference type="GO" id="GO:0005730">
    <property type="term" value="C:nucleolus"/>
    <property type="evidence" value="ECO:0007669"/>
    <property type="project" value="TreeGrafter"/>
</dbReference>
<dbReference type="Proteomes" id="UP000694568">
    <property type="component" value="Unplaced"/>
</dbReference>
<dbReference type="FunFam" id="3.40.50.300:FF:000895">
    <property type="entry name" value="probable ATP-dependent RNA helicase DHX37"/>
    <property type="match status" value="1"/>
</dbReference>
<dbReference type="Pfam" id="PF04408">
    <property type="entry name" value="WHD_HA2"/>
    <property type="match status" value="1"/>
</dbReference>
<keyword evidence="6" id="KW-0347">Helicase</keyword>
<dbReference type="PROSITE" id="PS51194">
    <property type="entry name" value="HELICASE_CTER"/>
    <property type="match status" value="1"/>
</dbReference>
<dbReference type="InterPro" id="IPR011545">
    <property type="entry name" value="DEAD/DEAH_box_helicase_dom"/>
</dbReference>
<dbReference type="GO" id="GO:0003723">
    <property type="term" value="F:RNA binding"/>
    <property type="evidence" value="ECO:0007669"/>
    <property type="project" value="TreeGrafter"/>
</dbReference>
<dbReference type="SMART" id="SM00382">
    <property type="entry name" value="AAA"/>
    <property type="match status" value="1"/>
</dbReference>
<keyword evidence="4" id="KW-0547">Nucleotide-binding</keyword>
<feature type="compositionally biased region" description="Acidic residues" evidence="9">
    <location>
        <begin position="521"/>
        <end position="549"/>
    </location>
</feature>
<dbReference type="InterPro" id="IPR014001">
    <property type="entry name" value="Helicase_ATP-bd"/>
</dbReference>
<evidence type="ECO:0000256" key="8">
    <source>
        <dbReference type="ARBA" id="ARBA00047984"/>
    </source>
</evidence>
<dbReference type="Gene3D" id="1.20.120.1080">
    <property type="match status" value="1"/>
</dbReference>
<feature type="compositionally biased region" description="Acidic residues" evidence="9">
    <location>
        <begin position="158"/>
        <end position="186"/>
    </location>
</feature>
<keyword evidence="13" id="KW-1185">Reference proteome</keyword>
<feature type="compositionally biased region" description="Polar residues" evidence="9">
    <location>
        <begin position="12"/>
        <end position="21"/>
    </location>
</feature>
<dbReference type="SUPFAM" id="SSF52540">
    <property type="entry name" value="P-loop containing nucleoside triphosphate hydrolases"/>
    <property type="match status" value="1"/>
</dbReference>
<dbReference type="Pfam" id="PF00271">
    <property type="entry name" value="Helicase_C"/>
    <property type="match status" value="1"/>
</dbReference>
<dbReference type="FunFam" id="1.20.120.1080:FF:000014">
    <property type="entry name" value="Probable ATP-dependent RNA helicase DHX37"/>
    <property type="match status" value="1"/>
</dbReference>
<feature type="domain" description="Helicase C-terminal" evidence="11">
    <location>
        <begin position="441"/>
        <end position="688"/>
    </location>
</feature>
<evidence type="ECO:0000259" key="11">
    <source>
        <dbReference type="PROSITE" id="PS51194"/>
    </source>
</evidence>
<dbReference type="GeneTree" id="ENSGT00550000074985"/>
<feature type="region of interest" description="Disordered" evidence="9">
    <location>
        <begin position="53"/>
        <end position="78"/>
    </location>
</feature>
<feature type="domain" description="Helicase ATP-binding" evidence="10">
    <location>
        <begin position="244"/>
        <end position="411"/>
    </location>
</feature>
<evidence type="ECO:0000256" key="3">
    <source>
        <dbReference type="ARBA" id="ARBA00014590"/>
    </source>
</evidence>
<dbReference type="SMART" id="SM00847">
    <property type="entry name" value="HA2"/>
    <property type="match status" value="1"/>
</dbReference>
<proteinExistence type="inferred from homology"/>
<dbReference type="Pfam" id="PF00270">
    <property type="entry name" value="DEAD"/>
    <property type="match status" value="1"/>
</dbReference>
<dbReference type="PROSITE" id="PS00690">
    <property type="entry name" value="DEAH_ATP_HELICASE"/>
    <property type="match status" value="1"/>
</dbReference>
<dbReference type="GO" id="GO:0016787">
    <property type="term" value="F:hydrolase activity"/>
    <property type="evidence" value="ECO:0007669"/>
    <property type="project" value="UniProtKB-KW"/>
</dbReference>
<dbReference type="GO" id="GO:0005524">
    <property type="term" value="F:ATP binding"/>
    <property type="evidence" value="ECO:0007669"/>
    <property type="project" value="UniProtKB-KW"/>
</dbReference>
<dbReference type="Gene3D" id="3.40.50.300">
    <property type="entry name" value="P-loop containing nucleotide triphosphate hydrolases"/>
    <property type="match status" value="2"/>
</dbReference>